<proteinExistence type="predicted"/>
<dbReference type="KEGG" id="dalk:DSCA_06680"/>
<gene>
    <name evidence="1" type="ORF">DSCA_06680</name>
</gene>
<reference evidence="1 2" key="1">
    <citation type="submission" date="2019-11" db="EMBL/GenBank/DDBJ databases">
        <title>Comparative genomics of hydrocarbon-degrading Desulfosarcina strains.</title>
        <authorList>
            <person name="Watanabe M."/>
            <person name="Kojima H."/>
            <person name="Fukui M."/>
        </authorList>
    </citation>
    <scope>NUCLEOTIDE SEQUENCE [LARGE SCALE GENOMIC DNA]</scope>
    <source>
        <strain evidence="1 2">PL12</strain>
    </source>
</reference>
<evidence type="ECO:0000313" key="2">
    <source>
        <dbReference type="Proteomes" id="UP000427906"/>
    </source>
</evidence>
<evidence type="ECO:0000313" key="1">
    <source>
        <dbReference type="EMBL" id="BBO66738.1"/>
    </source>
</evidence>
<keyword evidence="2" id="KW-1185">Reference proteome</keyword>
<dbReference type="Proteomes" id="UP000427906">
    <property type="component" value="Chromosome"/>
</dbReference>
<dbReference type="RefSeq" id="WP_155315073.1">
    <property type="nucleotide sequence ID" value="NZ_AP021874.1"/>
</dbReference>
<name>A0A5K7YC64_9BACT</name>
<dbReference type="AlphaFoldDB" id="A0A5K7YC64"/>
<protein>
    <submittedName>
        <fullName evidence="1">Uncharacterized protein</fullName>
    </submittedName>
</protein>
<accession>A0A5K7YC64</accession>
<organism evidence="1 2">
    <name type="scientific">Desulfosarcina alkanivorans</name>
    <dbReference type="NCBI Taxonomy" id="571177"/>
    <lineage>
        <taxon>Bacteria</taxon>
        <taxon>Pseudomonadati</taxon>
        <taxon>Thermodesulfobacteriota</taxon>
        <taxon>Desulfobacteria</taxon>
        <taxon>Desulfobacterales</taxon>
        <taxon>Desulfosarcinaceae</taxon>
        <taxon>Desulfosarcina</taxon>
    </lineage>
</organism>
<dbReference type="EMBL" id="AP021874">
    <property type="protein sequence ID" value="BBO66738.1"/>
    <property type="molecule type" value="Genomic_DNA"/>
</dbReference>
<sequence length="100" mass="11182">MPHQFEARMSEKVSDVLLGAFIEIVDAQNVMAISDQPAAEICKPMYPAPPTIMTVFIDPIFLPEARGFSYPSRQPLFSCLTRFESIPFPKLPVQIGQNVL</sequence>